<dbReference type="EMBL" id="CP023445">
    <property type="protein sequence ID" value="ATE52205.1"/>
    <property type="molecule type" value="Genomic_DNA"/>
</dbReference>
<dbReference type="InterPro" id="IPR036465">
    <property type="entry name" value="vWFA_dom_sf"/>
</dbReference>
<feature type="signal peptide" evidence="1">
    <location>
        <begin position="1"/>
        <end position="28"/>
    </location>
</feature>
<proteinExistence type="predicted"/>
<organism evidence="3 4">
    <name type="scientific">Actinosynnema pretiosum</name>
    <dbReference type="NCBI Taxonomy" id="42197"/>
    <lineage>
        <taxon>Bacteria</taxon>
        <taxon>Bacillati</taxon>
        <taxon>Actinomycetota</taxon>
        <taxon>Actinomycetes</taxon>
        <taxon>Pseudonocardiales</taxon>
        <taxon>Pseudonocardiaceae</taxon>
        <taxon>Actinosynnema</taxon>
    </lineage>
</organism>
<accession>A0A290YZM8</accession>
<feature type="chain" id="PRO_5012561390" evidence="1">
    <location>
        <begin position="29"/>
        <end position="550"/>
    </location>
</feature>
<gene>
    <name evidence="3" type="ORF">CNX65_01935</name>
</gene>
<dbReference type="RefSeq" id="WP_096491234.1">
    <property type="nucleotide sequence ID" value="NZ_CP023445.1"/>
</dbReference>
<protein>
    <submittedName>
        <fullName evidence="3">VWA domain-containing protein</fullName>
    </submittedName>
</protein>
<dbReference type="CDD" id="cd00198">
    <property type="entry name" value="vWFA"/>
    <property type="match status" value="1"/>
</dbReference>
<feature type="domain" description="VWFA" evidence="2">
    <location>
        <begin position="52"/>
        <end position="253"/>
    </location>
</feature>
<evidence type="ECO:0000259" key="2">
    <source>
        <dbReference type="PROSITE" id="PS50234"/>
    </source>
</evidence>
<dbReference type="Pfam" id="PF00092">
    <property type="entry name" value="VWA"/>
    <property type="match status" value="1"/>
</dbReference>
<keyword evidence="4" id="KW-1185">Reference proteome</keyword>
<dbReference type="Gene3D" id="3.40.50.410">
    <property type="entry name" value="von Willebrand factor, type A domain"/>
    <property type="match status" value="1"/>
</dbReference>
<keyword evidence="1" id="KW-0732">Signal</keyword>
<evidence type="ECO:0000313" key="3">
    <source>
        <dbReference type="EMBL" id="ATE52205.1"/>
    </source>
</evidence>
<evidence type="ECO:0000256" key="1">
    <source>
        <dbReference type="SAM" id="SignalP"/>
    </source>
</evidence>
<dbReference type="KEGG" id="apre:CNX65_01935"/>
<dbReference type="PROSITE" id="PS50234">
    <property type="entry name" value="VWFA"/>
    <property type="match status" value="1"/>
</dbReference>
<name>A0A290YZM8_9PSEU</name>
<evidence type="ECO:0000313" key="4">
    <source>
        <dbReference type="Proteomes" id="UP000218505"/>
    </source>
</evidence>
<dbReference type="SUPFAM" id="SSF53300">
    <property type="entry name" value="vWA-like"/>
    <property type="match status" value="1"/>
</dbReference>
<sequence length="550" mass="56799">MAVPRRTTAAVALAAAALAAAPHAVAHAAPPTERVAQVAAAAPAASRCGPMDVVFALDDTGSMGGALNNIKTSINAVVGDVVSSSGGDYRLGLVTFKDSINVVTGLAAGNAGAVTSYVTNVLAASGGGGEPEASDEALRTAVSLRPAAGIPQNADFTGPWRSNARKFVVLVTDARPGGFDDAFTAADQASATAVANSALAAGVKLSAVYVPTSPSMTPTIAPIMQNYATTTSGVYVQAQADGSGTADAIRRALSDCRRTDVFLRDQATDAGVEPNGTDPVWASPDIKVCPTTADCATTYQPPVGSTSWIHVRLNNPGPYGSGTGAGTLKLYWVNPSGSTVWNEATGGDWTFIGQQAATVPAGTTVVKVPWTNVPGPGHFCLLARWVSANDPMTWVEGPNTAQNAKNNNNIAWRNVDTVRVRPTAPGRTSFTLGNAVEKEIRTDLLFTSPGKPFVGAGKVVVDLGRELFERWQASGGQARGIERVGETAVQVLDPKQAALTGIAVRPGERFTAGLEFHGGEPGGEYLLHVVQRLGEEELGGVAYQVLVEKE</sequence>
<dbReference type="AlphaFoldDB" id="A0A290YZM8"/>
<dbReference type="SMART" id="SM00327">
    <property type="entry name" value="VWA"/>
    <property type="match status" value="1"/>
</dbReference>
<dbReference type="Proteomes" id="UP000218505">
    <property type="component" value="Chromosome"/>
</dbReference>
<reference evidence="3" key="1">
    <citation type="submission" date="2017-09" db="EMBL/GenBank/DDBJ databases">
        <title>Complete Genome Sequence of ansamitocin-producing Bacterium Actinosynnema pretiosum X47.</title>
        <authorList>
            <person name="Cao G."/>
            <person name="Zong G."/>
            <person name="Zhong C."/>
            <person name="Fu J."/>
        </authorList>
    </citation>
    <scope>NUCLEOTIDE SEQUENCE [LARGE SCALE GENOMIC DNA]</scope>
    <source>
        <strain evidence="3">X47</strain>
    </source>
</reference>
<dbReference type="InterPro" id="IPR002035">
    <property type="entry name" value="VWF_A"/>
</dbReference>